<evidence type="ECO:0000256" key="5">
    <source>
        <dbReference type="PROSITE-ProRule" id="PRU00309"/>
    </source>
</evidence>
<evidence type="ECO:0000256" key="3">
    <source>
        <dbReference type="ARBA" id="ARBA00022833"/>
    </source>
</evidence>
<dbReference type="InterPro" id="IPR006612">
    <property type="entry name" value="THAP_Znf"/>
</dbReference>
<dbReference type="PANTHER" id="PTHR31751">
    <property type="entry name" value="SI:CH211-108C17.2-RELATED-RELATED"/>
    <property type="match status" value="1"/>
</dbReference>
<feature type="region of interest" description="Disordered" evidence="6">
    <location>
        <begin position="137"/>
        <end position="170"/>
    </location>
</feature>
<sequence>MVICAVVSCKNNPDNTVGVSFHRFPNAQKKKDLYSKWIHAVNRVNPVSTSSTIDKLWTPNYHSVVCSEHFTPDSFTKNPCIVDSMNLTGFRVRLKPDAYPSLLLGQRAAIQCIKPAFKKRETQRVLAEACSEYIIRHQRENLNTPPPEPDSDDDTHEENTEALTVGEKKDASMQTDIKKVLVKRTQTDEIVMKPIQRSIGTMTDFCEKPTLKSSATMTDDVAQKSVETMTDVAGVNIRCHDEDQEDSDSDDSTEDEDEDWLPPVDESDDDCEDTIGELDITDHQEDVVHRERKYIVYESCLKELLSSCRSCHEQCRVIIKSRLGTFVRMLSSCEACGMEYSWGSQPLTSRLPAGNLEVAGSILFTGASASKALQLFSNMNIMCISERTFRNIQCSYLIPAVRNVWMEYQTAALQLCEGRDVKVGGDARCCSPGHSAKYGSYSLMDLESGMILAVELVQVTETENSYRMEIEGLKRCLQNLKDRNIRITDLTTDRHVQVKSYMAKEETSIRHWFDVWHVAKGIFKKLQLLSKKKGCEQIKDWCHSISNHLYWAAATSDGDGDLVEEKWLSILNHVCDVHEGHGSKADKELQLIVGNKRLVKDVRKLSPAQQTSQLEAYHKTVCHFAPKFHHFFYDAMNARVLLAAIHQNENTERRQAITKGGDLRWKVAYPKAKKGDHTLKAVLDTCSYEYVDRLMEEIFGLRRRYPSYEVAQETFRQECPPPMAAFGNRVDKGEAVRRYRTRFNR</sequence>
<name>A0A8W8NZQ4_MAGGI</name>
<dbReference type="PANTHER" id="PTHR31751:SF42">
    <property type="entry name" value="PROTEIN CBG10204"/>
    <property type="match status" value="1"/>
</dbReference>
<keyword evidence="1" id="KW-0479">Metal-binding</keyword>
<evidence type="ECO:0000256" key="4">
    <source>
        <dbReference type="ARBA" id="ARBA00023125"/>
    </source>
</evidence>
<dbReference type="AlphaFoldDB" id="A0A8W8NZQ4"/>
<keyword evidence="4 5" id="KW-0238">DNA-binding</keyword>
<feature type="compositionally biased region" description="Acidic residues" evidence="6">
    <location>
        <begin position="242"/>
        <end position="272"/>
    </location>
</feature>
<dbReference type="GO" id="GO:0008270">
    <property type="term" value="F:zinc ion binding"/>
    <property type="evidence" value="ECO:0007669"/>
    <property type="project" value="UniProtKB-KW"/>
</dbReference>
<dbReference type="GO" id="GO:0003677">
    <property type="term" value="F:DNA binding"/>
    <property type="evidence" value="ECO:0007669"/>
    <property type="project" value="UniProtKB-UniRule"/>
</dbReference>
<keyword evidence="3" id="KW-0862">Zinc</keyword>
<keyword evidence="9" id="KW-1185">Reference proteome</keyword>
<dbReference type="SUPFAM" id="SSF57716">
    <property type="entry name" value="Glucocorticoid receptor-like (DNA-binding domain)"/>
    <property type="match status" value="1"/>
</dbReference>
<feature type="region of interest" description="Disordered" evidence="6">
    <location>
        <begin position="234"/>
        <end position="272"/>
    </location>
</feature>
<dbReference type="Pfam" id="PF05485">
    <property type="entry name" value="THAP"/>
    <property type="match status" value="1"/>
</dbReference>
<proteinExistence type="predicted"/>
<evidence type="ECO:0000256" key="6">
    <source>
        <dbReference type="SAM" id="MobiDB-lite"/>
    </source>
</evidence>
<dbReference type="Proteomes" id="UP000005408">
    <property type="component" value="Unassembled WGS sequence"/>
</dbReference>
<evidence type="ECO:0000259" key="7">
    <source>
        <dbReference type="PROSITE" id="PS50950"/>
    </source>
</evidence>
<evidence type="ECO:0000256" key="1">
    <source>
        <dbReference type="ARBA" id="ARBA00022723"/>
    </source>
</evidence>
<protein>
    <recommendedName>
        <fullName evidence="7">THAP-type domain-containing protein</fullName>
    </recommendedName>
</protein>
<dbReference type="PROSITE" id="PS50950">
    <property type="entry name" value="ZF_THAP"/>
    <property type="match status" value="1"/>
</dbReference>
<dbReference type="EnsemblMetazoa" id="G8916.1">
    <property type="protein sequence ID" value="G8916.1:cds"/>
    <property type="gene ID" value="G8916"/>
</dbReference>
<evidence type="ECO:0000313" key="8">
    <source>
        <dbReference type="EnsemblMetazoa" id="G8916.1:cds"/>
    </source>
</evidence>
<evidence type="ECO:0000256" key="2">
    <source>
        <dbReference type="ARBA" id="ARBA00022771"/>
    </source>
</evidence>
<dbReference type="SMART" id="SM00980">
    <property type="entry name" value="THAP"/>
    <property type="match status" value="1"/>
</dbReference>
<accession>A0A8W8NZQ4</accession>
<reference evidence="8" key="1">
    <citation type="submission" date="2022-08" db="UniProtKB">
        <authorList>
            <consortium name="EnsemblMetazoa"/>
        </authorList>
    </citation>
    <scope>IDENTIFICATION</scope>
    <source>
        <strain evidence="8">05x7-T-G4-1.051#20</strain>
    </source>
</reference>
<organism evidence="8 9">
    <name type="scientific">Magallana gigas</name>
    <name type="common">Pacific oyster</name>
    <name type="synonym">Crassostrea gigas</name>
    <dbReference type="NCBI Taxonomy" id="29159"/>
    <lineage>
        <taxon>Eukaryota</taxon>
        <taxon>Metazoa</taxon>
        <taxon>Spiralia</taxon>
        <taxon>Lophotrochozoa</taxon>
        <taxon>Mollusca</taxon>
        <taxon>Bivalvia</taxon>
        <taxon>Autobranchia</taxon>
        <taxon>Pteriomorphia</taxon>
        <taxon>Ostreida</taxon>
        <taxon>Ostreoidea</taxon>
        <taxon>Ostreidae</taxon>
        <taxon>Magallana</taxon>
    </lineage>
</organism>
<evidence type="ECO:0000313" key="9">
    <source>
        <dbReference type="Proteomes" id="UP000005408"/>
    </source>
</evidence>
<feature type="domain" description="THAP-type" evidence="7">
    <location>
        <begin position="1"/>
        <end position="103"/>
    </location>
</feature>
<keyword evidence="2 5" id="KW-0863">Zinc-finger</keyword>